<sequence length="582" mass="66702">MTPPRSPLTLEEERRIDKDILLTEQLARLGIGIPENPHRLCTAIRDLSNLLGPAETTDTEEPAVKETRNNSTPESTEEDSSANMSSEGSEEKTESLPDNSITSSFFSAYKEETMSEGGSSTPKQGPKEEKTQTQMMIEISTAVLEEMEKKKEKGSKVAAPDPFEGDRKDMKRFLMEVEIYLCMHPTDYDTDEKKNWTEKIFNRESKDPELAFSKLKDEFKKHYLPADIQAKAQIRIEDAKMTDRADNYIADDKKKKVSINRMGTQLNDEERRKYMSEGRCFHCAKLGHMAKDCPMKQGEKKPEEKKKLSAREAYMKIQAIVGFLKWRKRLMLSPPPTITISNIVLAKQSQNSMHILLSYNKEIGKVRTNALLDSRAGRLFMSSEKATKMGLEQTKLPHKIKVFNIDGTPNKTAWITHSVMATYVIGNKEMTDTFLISGLGKEEVILGLLWLRKYNPDVNWVTGHTVFPPRQYVKIPQVCGILDFKLPEELIRRIDIRAKLSTLQWLEHGAKQQNKETQDMIPAYLSEYHAQFEDRAAERFPISRSYDHAIELKLEFTPQDCKVYSLTALEQSELDQFLKDNL</sequence>
<dbReference type="InterPro" id="IPR036875">
    <property type="entry name" value="Znf_CCHC_sf"/>
</dbReference>
<dbReference type="PANTHER" id="PTHR15503:SF22">
    <property type="entry name" value="TRANSPOSON TY3-I GAG POLYPROTEIN"/>
    <property type="match status" value="1"/>
</dbReference>
<dbReference type="EMBL" id="AWSO01001090">
    <property type="protein sequence ID" value="ESK85329.1"/>
    <property type="molecule type" value="Genomic_DNA"/>
</dbReference>
<organism evidence="5 6">
    <name type="scientific">Moniliophthora roreri (strain MCA 2997)</name>
    <name type="common">Cocoa frosty pod rot fungus</name>
    <name type="synonym">Crinipellis roreri</name>
    <dbReference type="NCBI Taxonomy" id="1381753"/>
    <lineage>
        <taxon>Eukaryota</taxon>
        <taxon>Fungi</taxon>
        <taxon>Dikarya</taxon>
        <taxon>Basidiomycota</taxon>
        <taxon>Agaricomycotina</taxon>
        <taxon>Agaricomycetes</taxon>
        <taxon>Agaricomycetidae</taxon>
        <taxon>Agaricales</taxon>
        <taxon>Marasmiineae</taxon>
        <taxon>Marasmiaceae</taxon>
        <taxon>Moniliophthora</taxon>
    </lineage>
</organism>
<dbReference type="InterPro" id="IPR032567">
    <property type="entry name" value="RTL1-rel"/>
</dbReference>
<dbReference type="OrthoDB" id="128646at2759"/>
<dbReference type="InterPro" id="IPR001878">
    <property type="entry name" value="Znf_CCHC"/>
</dbReference>
<feature type="compositionally biased region" description="Polar residues" evidence="3">
    <location>
        <begin position="96"/>
        <end position="106"/>
    </location>
</feature>
<feature type="domain" description="CCHC-type" evidence="4">
    <location>
        <begin position="279"/>
        <end position="294"/>
    </location>
</feature>
<keyword evidence="2" id="KW-0479">Metal-binding</keyword>
<dbReference type="PROSITE" id="PS50158">
    <property type="entry name" value="ZF_CCHC"/>
    <property type="match status" value="1"/>
</dbReference>
<dbReference type="Gene3D" id="2.40.70.10">
    <property type="entry name" value="Acid Proteases"/>
    <property type="match status" value="1"/>
</dbReference>
<keyword evidence="1" id="KW-0507">mRNA processing</keyword>
<evidence type="ECO:0000313" key="5">
    <source>
        <dbReference type="EMBL" id="ESK85329.1"/>
    </source>
</evidence>
<dbReference type="SUPFAM" id="SSF57756">
    <property type="entry name" value="Retrovirus zinc finger-like domains"/>
    <property type="match status" value="1"/>
</dbReference>
<keyword evidence="6" id="KW-1185">Reference proteome</keyword>
<evidence type="ECO:0000256" key="1">
    <source>
        <dbReference type="ARBA" id="ARBA00022664"/>
    </source>
</evidence>
<dbReference type="GO" id="GO:0003676">
    <property type="term" value="F:nucleic acid binding"/>
    <property type="evidence" value="ECO:0007669"/>
    <property type="project" value="InterPro"/>
</dbReference>
<dbReference type="GO" id="GO:0008270">
    <property type="term" value="F:zinc ion binding"/>
    <property type="evidence" value="ECO:0007669"/>
    <property type="project" value="UniProtKB-KW"/>
</dbReference>
<dbReference type="Proteomes" id="UP000017559">
    <property type="component" value="Unassembled WGS sequence"/>
</dbReference>
<evidence type="ECO:0000256" key="2">
    <source>
        <dbReference type="PROSITE-ProRule" id="PRU00047"/>
    </source>
</evidence>
<dbReference type="Pfam" id="PF00098">
    <property type="entry name" value="zf-CCHC"/>
    <property type="match status" value="1"/>
</dbReference>
<evidence type="ECO:0000256" key="3">
    <source>
        <dbReference type="SAM" id="MobiDB-lite"/>
    </source>
</evidence>
<evidence type="ECO:0000259" key="4">
    <source>
        <dbReference type="PROSITE" id="PS50158"/>
    </source>
</evidence>
<dbReference type="GO" id="GO:0006397">
    <property type="term" value="P:mRNA processing"/>
    <property type="evidence" value="ECO:0007669"/>
    <property type="project" value="UniProtKB-KW"/>
</dbReference>
<dbReference type="KEGG" id="mrr:Moror_5983"/>
<dbReference type="CDD" id="cd00303">
    <property type="entry name" value="retropepsin_like"/>
    <property type="match status" value="1"/>
</dbReference>
<evidence type="ECO:0000313" key="6">
    <source>
        <dbReference type="Proteomes" id="UP000017559"/>
    </source>
</evidence>
<gene>
    <name evidence="5" type="ORF">Moror_5983</name>
</gene>
<dbReference type="AlphaFoldDB" id="V2Y113"/>
<protein>
    <recommendedName>
        <fullName evidence="4">CCHC-type domain-containing protein</fullName>
    </recommendedName>
</protein>
<dbReference type="Gene3D" id="4.10.60.10">
    <property type="entry name" value="Zinc finger, CCHC-type"/>
    <property type="match status" value="1"/>
</dbReference>
<comment type="caution">
    <text evidence="5">The sequence shown here is derived from an EMBL/GenBank/DDBJ whole genome shotgun (WGS) entry which is preliminary data.</text>
</comment>
<reference evidence="5 6" key="1">
    <citation type="journal article" date="2014" name="BMC Genomics">
        <title>Genome and secretome analysis of the hemibiotrophic fungal pathogen, Moniliophthora roreri, which causes frosty pod rot disease of cacao: mechanisms of the biotrophic and necrotrophic phases.</title>
        <authorList>
            <person name="Meinhardt L.W."/>
            <person name="Costa G.G.L."/>
            <person name="Thomazella D.P.T."/>
            <person name="Teixeira P.J.P.L."/>
            <person name="Carazzolle M.F."/>
            <person name="Schuster S.C."/>
            <person name="Carlson J.E."/>
            <person name="Guiltinan M.J."/>
            <person name="Mieczkowski P."/>
            <person name="Farmer A."/>
            <person name="Ramaraj T."/>
            <person name="Crozier J."/>
            <person name="Davis R.E."/>
            <person name="Shao J."/>
            <person name="Melnick R.L."/>
            <person name="Pereira G.A.G."/>
            <person name="Bailey B.A."/>
        </authorList>
    </citation>
    <scope>NUCLEOTIDE SEQUENCE [LARGE SCALE GENOMIC DNA]</scope>
    <source>
        <strain evidence="5 6">MCA 2997</strain>
    </source>
</reference>
<keyword evidence="2" id="KW-0862">Zinc</keyword>
<name>V2Y113_MONRO</name>
<keyword evidence="2" id="KW-0863">Zinc-finger</keyword>
<proteinExistence type="predicted"/>
<dbReference type="PANTHER" id="PTHR15503">
    <property type="entry name" value="LDOC1 RELATED"/>
    <property type="match status" value="1"/>
</dbReference>
<dbReference type="SMART" id="SM00343">
    <property type="entry name" value="ZnF_C2HC"/>
    <property type="match status" value="1"/>
</dbReference>
<dbReference type="HOGENOM" id="CLU_000384_19_4_1"/>
<feature type="region of interest" description="Disordered" evidence="3">
    <location>
        <begin position="51"/>
        <end position="131"/>
    </location>
</feature>
<dbReference type="InterPro" id="IPR021109">
    <property type="entry name" value="Peptidase_aspartic_dom_sf"/>
</dbReference>
<accession>V2Y113</accession>